<dbReference type="OrthoDB" id="5504276at2"/>
<evidence type="ECO:0000256" key="9">
    <source>
        <dbReference type="ARBA" id="ARBA00023136"/>
    </source>
</evidence>
<dbReference type="RefSeq" id="WP_132371027.1">
    <property type="nucleotide sequence ID" value="NZ_SMAN01000003.1"/>
</dbReference>
<dbReference type="GO" id="GO:0008233">
    <property type="term" value="F:peptidase activity"/>
    <property type="evidence" value="ECO:0007669"/>
    <property type="project" value="UniProtKB-KW"/>
</dbReference>
<evidence type="ECO:0000256" key="5">
    <source>
        <dbReference type="ARBA" id="ARBA00022670"/>
    </source>
</evidence>
<dbReference type="GO" id="GO:0006508">
    <property type="term" value="P:proteolysis"/>
    <property type="evidence" value="ECO:0007669"/>
    <property type="project" value="UniProtKB-KW"/>
</dbReference>
<keyword evidence="6 12" id="KW-0812">Transmembrane</keyword>
<name>A0A4R3N9Z0_9BACI</name>
<evidence type="ECO:0000256" key="4">
    <source>
        <dbReference type="ARBA" id="ARBA00022475"/>
    </source>
</evidence>
<keyword evidence="7 11" id="KW-0378">Hydrolase</keyword>
<evidence type="ECO:0000256" key="12">
    <source>
        <dbReference type="SAM" id="Phobius"/>
    </source>
</evidence>
<dbReference type="PANTHER" id="PTHR36844">
    <property type="entry name" value="PROTEASE PRSW"/>
    <property type="match status" value="1"/>
</dbReference>
<keyword evidence="4 11" id="KW-1003">Cell membrane</keyword>
<dbReference type="PANTHER" id="PTHR36844:SF1">
    <property type="entry name" value="PROTEASE PRSW"/>
    <property type="match status" value="1"/>
</dbReference>
<feature type="transmembrane region" description="Helical" evidence="12">
    <location>
        <begin position="33"/>
        <end position="56"/>
    </location>
</feature>
<keyword evidence="14" id="KW-1185">Reference proteome</keyword>
<dbReference type="InterPro" id="IPR023596">
    <property type="entry name" value="Peptidase_PrsW_arch/bac"/>
</dbReference>
<evidence type="ECO:0000256" key="11">
    <source>
        <dbReference type="PIRNR" id="PIRNR016933"/>
    </source>
</evidence>
<dbReference type="GO" id="GO:0005886">
    <property type="term" value="C:plasma membrane"/>
    <property type="evidence" value="ECO:0007669"/>
    <property type="project" value="UniProtKB-SubCell"/>
</dbReference>
<accession>A0A4R3N9Z0</accession>
<evidence type="ECO:0000313" key="13">
    <source>
        <dbReference type="EMBL" id="TCT25597.1"/>
    </source>
</evidence>
<evidence type="ECO:0000313" key="14">
    <source>
        <dbReference type="Proteomes" id="UP000294650"/>
    </source>
</evidence>
<evidence type="ECO:0000256" key="2">
    <source>
        <dbReference type="ARBA" id="ARBA00009165"/>
    </source>
</evidence>
<comment type="similarity">
    <text evidence="2 11">Belongs to the protease PrsW family.</text>
</comment>
<sequence>MISVISAGIAPGVALLAFFYLKDRVNSEPLSMVFRSFITGGLLVIPIMFLEYTFVIEGVGQSPFVKSFLLTGLMEEFVKWFIFLYTIYKHVFFDEHYDGIVYGVSISLGFATVENLLYLLANGIEYAFGRALFPVSSHALFGVIMGFYFGKSKFKRKHPKQMIAIALILPAVLHGLYDFILSAVQSNWLYVMVPFMIMLWALALRKVKLANQEKKVVHLDRRNKWTGTI</sequence>
<feature type="transmembrane region" description="Helical" evidence="12">
    <location>
        <begin position="6"/>
        <end position="21"/>
    </location>
</feature>
<dbReference type="Proteomes" id="UP000294650">
    <property type="component" value="Unassembled WGS sequence"/>
</dbReference>
<evidence type="ECO:0000256" key="8">
    <source>
        <dbReference type="ARBA" id="ARBA00022989"/>
    </source>
</evidence>
<feature type="transmembrane region" description="Helical" evidence="12">
    <location>
        <begin position="187"/>
        <end position="204"/>
    </location>
</feature>
<keyword evidence="8 12" id="KW-1133">Transmembrane helix</keyword>
<reference evidence="13 14" key="1">
    <citation type="submission" date="2019-03" db="EMBL/GenBank/DDBJ databases">
        <title>Genomic Encyclopedia of Type Strains, Phase IV (KMG-IV): sequencing the most valuable type-strain genomes for metagenomic binning, comparative biology and taxonomic classification.</title>
        <authorList>
            <person name="Goeker M."/>
        </authorList>
    </citation>
    <scope>NUCLEOTIDE SEQUENCE [LARGE SCALE GENOMIC DNA]</scope>
    <source>
        <strain evidence="13 14">DSM 25894</strain>
    </source>
</reference>
<feature type="transmembrane region" description="Helical" evidence="12">
    <location>
        <begin position="127"/>
        <end position="150"/>
    </location>
</feature>
<evidence type="ECO:0000256" key="6">
    <source>
        <dbReference type="ARBA" id="ARBA00022692"/>
    </source>
</evidence>
<evidence type="ECO:0000256" key="10">
    <source>
        <dbReference type="ARBA" id="ARBA00030345"/>
    </source>
</evidence>
<dbReference type="NCBIfam" id="NF033739">
    <property type="entry name" value="intramemb_PrsW"/>
    <property type="match status" value="1"/>
</dbReference>
<dbReference type="EC" id="3.4.-.-" evidence="11"/>
<organism evidence="13 14">
    <name type="scientific">Melghiribacillus thermohalophilus</name>
    <dbReference type="NCBI Taxonomy" id="1324956"/>
    <lineage>
        <taxon>Bacteria</taxon>
        <taxon>Bacillati</taxon>
        <taxon>Bacillota</taxon>
        <taxon>Bacilli</taxon>
        <taxon>Bacillales</taxon>
        <taxon>Bacillaceae</taxon>
        <taxon>Melghiribacillus</taxon>
    </lineage>
</organism>
<gene>
    <name evidence="13" type="ORF">EDD68_103152</name>
</gene>
<keyword evidence="9 11" id="KW-0472">Membrane</keyword>
<evidence type="ECO:0000256" key="1">
    <source>
        <dbReference type="ARBA" id="ARBA00004651"/>
    </source>
</evidence>
<dbReference type="Pfam" id="PF13367">
    <property type="entry name" value="PrsW-protease"/>
    <property type="match status" value="1"/>
</dbReference>
<evidence type="ECO:0000256" key="3">
    <source>
        <dbReference type="ARBA" id="ARBA00018997"/>
    </source>
</evidence>
<dbReference type="AlphaFoldDB" id="A0A4R3N9Z0"/>
<dbReference type="InterPro" id="IPR026898">
    <property type="entry name" value="PrsW"/>
</dbReference>
<evidence type="ECO:0000256" key="7">
    <source>
        <dbReference type="ARBA" id="ARBA00022801"/>
    </source>
</evidence>
<comment type="subcellular location">
    <subcellularLocation>
        <location evidence="1">Cell membrane</location>
        <topology evidence="1">Multi-pass membrane protein</topology>
    </subcellularLocation>
</comment>
<dbReference type="EMBL" id="SMAN01000003">
    <property type="protein sequence ID" value="TCT25597.1"/>
    <property type="molecule type" value="Genomic_DNA"/>
</dbReference>
<feature type="transmembrane region" description="Helical" evidence="12">
    <location>
        <begin position="100"/>
        <end position="121"/>
    </location>
</feature>
<keyword evidence="5 11" id="KW-0645">Protease</keyword>
<feature type="transmembrane region" description="Helical" evidence="12">
    <location>
        <begin position="68"/>
        <end position="88"/>
    </location>
</feature>
<feature type="transmembrane region" description="Helical" evidence="12">
    <location>
        <begin position="162"/>
        <end position="181"/>
    </location>
</feature>
<protein>
    <recommendedName>
        <fullName evidence="3 11">Protease PrsW</fullName>
        <ecNumber evidence="11">3.4.-.-</ecNumber>
    </recommendedName>
    <alternativeName>
        <fullName evidence="10 11">Protease responsible for activating sigma-W</fullName>
    </alternativeName>
</protein>
<proteinExistence type="inferred from homology"/>
<comment type="function">
    <text evidence="11">Involved in the degradation of specific anti-sigma factors.</text>
</comment>
<dbReference type="PIRSF" id="PIRSF016933">
    <property type="entry name" value="PrsW"/>
    <property type="match status" value="1"/>
</dbReference>
<comment type="caution">
    <text evidence="13">The sequence shown here is derived from an EMBL/GenBank/DDBJ whole genome shotgun (WGS) entry which is preliminary data.</text>
</comment>